<evidence type="ECO:0000256" key="1">
    <source>
        <dbReference type="ARBA" id="ARBA00006484"/>
    </source>
</evidence>
<dbReference type="RefSeq" id="WP_099034857.1">
    <property type="nucleotide sequence ID" value="NZ_BMGJ01000008.1"/>
</dbReference>
<dbReference type="PRINTS" id="PR00081">
    <property type="entry name" value="GDHRDH"/>
</dbReference>
<name>A0ABQ1RF26_9ALTE</name>
<organism evidence="3 4">
    <name type="scientific">Lacimicrobium alkaliphilum</name>
    <dbReference type="NCBI Taxonomy" id="1526571"/>
    <lineage>
        <taxon>Bacteria</taxon>
        <taxon>Pseudomonadati</taxon>
        <taxon>Pseudomonadota</taxon>
        <taxon>Gammaproteobacteria</taxon>
        <taxon>Alteromonadales</taxon>
        <taxon>Alteromonadaceae</taxon>
        <taxon>Lacimicrobium</taxon>
    </lineage>
</organism>
<proteinExistence type="inferred from homology"/>
<dbReference type="PANTHER" id="PTHR44196:SF1">
    <property type="entry name" value="DEHYDROGENASE_REDUCTASE SDR FAMILY MEMBER 7B"/>
    <property type="match status" value="1"/>
</dbReference>
<accession>A0ABQ1RF26</accession>
<reference evidence="4" key="1">
    <citation type="journal article" date="2019" name="Int. J. Syst. Evol. Microbiol.">
        <title>The Global Catalogue of Microorganisms (GCM) 10K type strain sequencing project: providing services to taxonomists for standard genome sequencing and annotation.</title>
        <authorList>
            <consortium name="The Broad Institute Genomics Platform"/>
            <consortium name="The Broad Institute Genome Sequencing Center for Infectious Disease"/>
            <person name="Wu L."/>
            <person name="Ma J."/>
        </authorList>
    </citation>
    <scope>NUCLEOTIDE SEQUENCE [LARGE SCALE GENOMIC DNA]</scope>
    <source>
        <strain evidence="4">CGMCC 1.12923</strain>
    </source>
</reference>
<dbReference type="Gene3D" id="3.40.50.720">
    <property type="entry name" value="NAD(P)-binding Rossmann-like Domain"/>
    <property type="match status" value="1"/>
</dbReference>
<gene>
    <name evidence="3" type="ORF">GCM10011357_21910</name>
</gene>
<keyword evidence="4" id="KW-1185">Reference proteome</keyword>
<protein>
    <submittedName>
        <fullName evidence="3">Short-chain dehydrogenase</fullName>
    </submittedName>
</protein>
<evidence type="ECO:0000313" key="3">
    <source>
        <dbReference type="EMBL" id="GGD66282.1"/>
    </source>
</evidence>
<dbReference type="InterPro" id="IPR002347">
    <property type="entry name" value="SDR_fam"/>
</dbReference>
<comment type="caution">
    <text evidence="3">The sequence shown here is derived from an EMBL/GenBank/DDBJ whole genome shotgun (WGS) entry which is preliminary data.</text>
</comment>
<sequence>MKSILITGASSGIGRALATEASSRGYKVIACGRNENKLDELKQSCSEIEILIFDVTKLQSCEKALAQYQPDIAVLNAGTCEYVDVDDWQPDMFRRVFEANFFGVVNCLKPLLGSMKPGSQIAIVDSLARVLPFTRSQAYGASKSAVHYLTKSLEVDLTERKIKVQSVSPGFVETPLTEKNDFDMPMKITARKAATAMLDGLEKGRRNIYFPTLFALFIRLLGKLPEPLKVALCKRMKK</sequence>
<dbReference type="SUPFAM" id="SSF51735">
    <property type="entry name" value="NAD(P)-binding Rossmann-fold domains"/>
    <property type="match status" value="1"/>
</dbReference>
<dbReference type="EMBL" id="BMGJ01000008">
    <property type="protein sequence ID" value="GGD66282.1"/>
    <property type="molecule type" value="Genomic_DNA"/>
</dbReference>
<evidence type="ECO:0000313" key="4">
    <source>
        <dbReference type="Proteomes" id="UP000614272"/>
    </source>
</evidence>
<dbReference type="InterPro" id="IPR036291">
    <property type="entry name" value="NAD(P)-bd_dom_sf"/>
</dbReference>
<comment type="similarity">
    <text evidence="1">Belongs to the short-chain dehydrogenases/reductases (SDR) family.</text>
</comment>
<dbReference type="PANTHER" id="PTHR44196">
    <property type="entry name" value="DEHYDROGENASE/REDUCTASE SDR FAMILY MEMBER 7B"/>
    <property type="match status" value="1"/>
</dbReference>
<dbReference type="Pfam" id="PF00106">
    <property type="entry name" value="adh_short"/>
    <property type="match status" value="1"/>
</dbReference>
<evidence type="ECO:0000256" key="2">
    <source>
        <dbReference type="ARBA" id="ARBA00023002"/>
    </source>
</evidence>
<dbReference type="Proteomes" id="UP000614272">
    <property type="component" value="Unassembled WGS sequence"/>
</dbReference>
<keyword evidence="2" id="KW-0560">Oxidoreductase</keyword>